<dbReference type="InterPro" id="IPR019734">
    <property type="entry name" value="TPR_rpt"/>
</dbReference>
<reference evidence="2" key="1">
    <citation type="journal article" date="2020" name="Stud. Mycol.">
        <title>101 Dothideomycetes genomes: a test case for predicting lifestyles and emergence of pathogens.</title>
        <authorList>
            <person name="Haridas S."/>
            <person name="Albert R."/>
            <person name="Binder M."/>
            <person name="Bloem J."/>
            <person name="Labutti K."/>
            <person name="Salamov A."/>
            <person name="Andreopoulos B."/>
            <person name="Baker S."/>
            <person name="Barry K."/>
            <person name="Bills G."/>
            <person name="Bluhm B."/>
            <person name="Cannon C."/>
            <person name="Castanera R."/>
            <person name="Culley D."/>
            <person name="Daum C."/>
            <person name="Ezra D."/>
            <person name="Gonzalez J."/>
            <person name="Henrissat B."/>
            <person name="Kuo A."/>
            <person name="Liang C."/>
            <person name="Lipzen A."/>
            <person name="Lutzoni F."/>
            <person name="Magnuson J."/>
            <person name="Mondo S."/>
            <person name="Nolan M."/>
            <person name="Ohm R."/>
            <person name="Pangilinan J."/>
            <person name="Park H.-J."/>
            <person name="Ramirez L."/>
            <person name="Alfaro M."/>
            <person name="Sun H."/>
            <person name="Tritt A."/>
            <person name="Yoshinaga Y."/>
            <person name="Zwiers L.-H."/>
            <person name="Turgeon B."/>
            <person name="Goodwin S."/>
            <person name="Spatafora J."/>
            <person name="Crous P."/>
            <person name="Grigoriev I."/>
        </authorList>
    </citation>
    <scope>NUCLEOTIDE SEQUENCE</scope>
    <source>
        <strain evidence="2">CBS 113818</strain>
    </source>
</reference>
<feature type="non-terminal residue" evidence="2">
    <location>
        <position position="78"/>
    </location>
</feature>
<organism evidence="2 3">
    <name type="scientific">Ophiobolus disseminans</name>
    <dbReference type="NCBI Taxonomy" id="1469910"/>
    <lineage>
        <taxon>Eukaryota</taxon>
        <taxon>Fungi</taxon>
        <taxon>Dikarya</taxon>
        <taxon>Ascomycota</taxon>
        <taxon>Pezizomycotina</taxon>
        <taxon>Dothideomycetes</taxon>
        <taxon>Pleosporomycetidae</taxon>
        <taxon>Pleosporales</taxon>
        <taxon>Pleosporineae</taxon>
        <taxon>Phaeosphaeriaceae</taxon>
        <taxon>Ophiobolus</taxon>
    </lineage>
</organism>
<gene>
    <name evidence="2" type="ORF">CC86DRAFT_374161</name>
</gene>
<evidence type="ECO:0000313" key="2">
    <source>
        <dbReference type="EMBL" id="KAF2820886.1"/>
    </source>
</evidence>
<dbReference type="Pfam" id="PF13424">
    <property type="entry name" value="TPR_12"/>
    <property type="match status" value="1"/>
</dbReference>
<dbReference type="PANTHER" id="PTHR46082:SF6">
    <property type="entry name" value="AAA+ ATPASE DOMAIN-CONTAINING PROTEIN-RELATED"/>
    <property type="match status" value="1"/>
</dbReference>
<sequence length="78" mass="8652">MVQKMYRQALEGLKKALGRDCTSTLDTVNNLGLLYADEGRLDKAEQMYEQALDGKEKAFGRGYTSALDTVDNLGNLYA</sequence>
<evidence type="ECO:0000256" key="1">
    <source>
        <dbReference type="PROSITE-ProRule" id="PRU00339"/>
    </source>
</evidence>
<feature type="repeat" description="TPR" evidence="1">
    <location>
        <begin position="25"/>
        <end position="58"/>
    </location>
</feature>
<dbReference type="Proteomes" id="UP000799424">
    <property type="component" value="Unassembled WGS sequence"/>
</dbReference>
<dbReference type="PANTHER" id="PTHR46082">
    <property type="entry name" value="ATP/GTP-BINDING PROTEIN-RELATED"/>
    <property type="match status" value="1"/>
</dbReference>
<keyword evidence="3" id="KW-1185">Reference proteome</keyword>
<dbReference type="OrthoDB" id="626167at2759"/>
<dbReference type="Gene3D" id="1.25.40.10">
    <property type="entry name" value="Tetratricopeptide repeat domain"/>
    <property type="match status" value="1"/>
</dbReference>
<accession>A0A6A6ZIS3</accession>
<evidence type="ECO:0000313" key="3">
    <source>
        <dbReference type="Proteomes" id="UP000799424"/>
    </source>
</evidence>
<dbReference type="EMBL" id="MU006239">
    <property type="protein sequence ID" value="KAF2820886.1"/>
    <property type="molecule type" value="Genomic_DNA"/>
</dbReference>
<dbReference type="InterPro" id="IPR011990">
    <property type="entry name" value="TPR-like_helical_dom_sf"/>
</dbReference>
<dbReference type="AlphaFoldDB" id="A0A6A6ZIS3"/>
<proteinExistence type="predicted"/>
<dbReference type="SUPFAM" id="SSF48452">
    <property type="entry name" value="TPR-like"/>
    <property type="match status" value="1"/>
</dbReference>
<keyword evidence="1" id="KW-0802">TPR repeat</keyword>
<dbReference type="InterPro" id="IPR053137">
    <property type="entry name" value="NLR-like"/>
</dbReference>
<name>A0A6A6ZIS3_9PLEO</name>
<protein>
    <submittedName>
        <fullName evidence="2">Uncharacterized protein</fullName>
    </submittedName>
</protein>
<dbReference type="PROSITE" id="PS50005">
    <property type="entry name" value="TPR"/>
    <property type="match status" value="1"/>
</dbReference>